<dbReference type="InterPro" id="IPR033394">
    <property type="entry name" value="Svf1-like_C"/>
</dbReference>
<dbReference type="InterPro" id="IPR013931">
    <property type="entry name" value="Svf1-like_N"/>
</dbReference>
<evidence type="ECO:0000256" key="3">
    <source>
        <dbReference type="ARBA" id="ARBA00022490"/>
    </source>
</evidence>
<dbReference type="Proteomes" id="UP000037505">
    <property type="component" value="Unassembled WGS sequence"/>
</dbReference>
<dbReference type="PANTHER" id="PTHR47107">
    <property type="entry name" value="SVF1-LIKE PROTEIN YDR222W-RELATED"/>
    <property type="match status" value="1"/>
</dbReference>
<dbReference type="Gene3D" id="2.40.370.10">
    <property type="entry name" value="AttH-like domain"/>
    <property type="match status" value="1"/>
</dbReference>
<evidence type="ECO:0000313" key="7">
    <source>
        <dbReference type="Proteomes" id="UP000037505"/>
    </source>
</evidence>
<keyword evidence="7" id="KW-1185">Reference proteome</keyword>
<dbReference type="OrthoDB" id="2590239at2759"/>
<name>A0A0L1ITH3_ASPN3</name>
<comment type="similarity">
    <text evidence="2">Belongs to the SVF1 family.</text>
</comment>
<dbReference type="Pfam" id="PF17187">
    <property type="entry name" value="Svf1_C"/>
    <property type="match status" value="1"/>
</dbReference>
<dbReference type="InterPro" id="IPR023374">
    <property type="entry name" value="AttH-like_dom_sf"/>
</dbReference>
<feature type="domain" description="Svf1-like N-terminal" evidence="4">
    <location>
        <begin position="100"/>
        <end position="233"/>
    </location>
</feature>
<dbReference type="GeneID" id="26809712"/>
<protein>
    <submittedName>
        <fullName evidence="6">Survival factor 1</fullName>
    </submittedName>
</protein>
<proteinExistence type="inferred from homology"/>
<keyword evidence="3" id="KW-0963">Cytoplasm</keyword>
<evidence type="ECO:0000313" key="6">
    <source>
        <dbReference type="EMBL" id="KNG82789.1"/>
    </source>
</evidence>
<comment type="subcellular location">
    <subcellularLocation>
        <location evidence="1">Cytoplasm</location>
    </subcellularLocation>
</comment>
<evidence type="ECO:0000256" key="1">
    <source>
        <dbReference type="ARBA" id="ARBA00004496"/>
    </source>
</evidence>
<comment type="caution">
    <text evidence="6">The sequence shown here is derived from an EMBL/GenBank/DDBJ whole genome shotgun (WGS) entry which is preliminary data.</text>
</comment>
<feature type="domain" description="Svf1-like C-terminal" evidence="5">
    <location>
        <begin position="235"/>
        <end position="398"/>
    </location>
</feature>
<dbReference type="AlphaFoldDB" id="A0A0L1ITH3"/>
<dbReference type="PANTHER" id="PTHR47107:SF1">
    <property type="entry name" value="CERAMIDE-BINDING PROTEIN SVF1-RELATED"/>
    <property type="match status" value="1"/>
</dbReference>
<dbReference type="Pfam" id="PF08622">
    <property type="entry name" value="Svf1"/>
    <property type="match status" value="1"/>
</dbReference>
<evidence type="ECO:0000259" key="4">
    <source>
        <dbReference type="Pfam" id="PF08622"/>
    </source>
</evidence>
<sequence length="398" mass="44746">MNWLKSTYAFPLIFHPASRVLRVRRSRSMALRRFDLLLNKKSLTLYSRRRTCVARLPIHQCRDQDLLYHGRQWHLSFCADHLQQHCPFLFSLTSPGCYSGIHTTAQFNAKIFNLTGDAAHKWYSDPLYNFMFDESMLSFGADNLSLALNEEGDAYTLKSAVNEDCLVNITFKRSSPGFVIGKDGTSYFGTDAQNPWGSMSHAFWPRCGVEGTITTKEQTYDLKGRGMFIHGLQGMKPHHAAARWNFVNFQTPTYTAVMMEFTTPPSYGSTVVNVGGIVKDGEIVYAGVTNSATHTETAQDQDSDWPEPKSIKWVWDGKSQDDKAVHAEVDGALGRRLDRIDVMAEVPGFIKTIAGSVAGTRPYIFQFAPQEKLTLKLKIGDEEVSEEGVMFSESTFIS</sequence>
<evidence type="ECO:0000259" key="5">
    <source>
        <dbReference type="Pfam" id="PF17187"/>
    </source>
</evidence>
<dbReference type="GO" id="GO:0005737">
    <property type="term" value="C:cytoplasm"/>
    <property type="evidence" value="ECO:0007669"/>
    <property type="project" value="UniProtKB-SubCell"/>
</dbReference>
<dbReference type="InterPro" id="IPR051385">
    <property type="entry name" value="Ceramide-binding_SVF1"/>
</dbReference>
<gene>
    <name evidence="6" type="ORF">ANOM_007908</name>
</gene>
<dbReference type="EMBL" id="JNOM01000316">
    <property type="protein sequence ID" value="KNG82789.1"/>
    <property type="molecule type" value="Genomic_DNA"/>
</dbReference>
<dbReference type="GO" id="GO:0006979">
    <property type="term" value="P:response to oxidative stress"/>
    <property type="evidence" value="ECO:0007669"/>
    <property type="project" value="InterPro"/>
</dbReference>
<organism evidence="6 7">
    <name type="scientific">Aspergillus nomiae NRRL (strain ATCC 15546 / NRRL 13137 / CBS 260.88 / M93)</name>
    <dbReference type="NCBI Taxonomy" id="1509407"/>
    <lineage>
        <taxon>Eukaryota</taxon>
        <taxon>Fungi</taxon>
        <taxon>Dikarya</taxon>
        <taxon>Ascomycota</taxon>
        <taxon>Pezizomycotina</taxon>
        <taxon>Eurotiomycetes</taxon>
        <taxon>Eurotiomycetidae</taxon>
        <taxon>Eurotiales</taxon>
        <taxon>Aspergillaceae</taxon>
        <taxon>Aspergillus</taxon>
        <taxon>Aspergillus subgen. Circumdati</taxon>
    </lineage>
</organism>
<dbReference type="STRING" id="1509407.A0A0L1ITH3"/>
<evidence type="ECO:0000256" key="2">
    <source>
        <dbReference type="ARBA" id="ARBA00009069"/>
    </source>
</evidence>
<accession>A0A0L1ITH3</accession>
<dbReference type="SUPFAM" id="SSF159245">
    <property type="entry name" value="AttH-like"/>
    <property type="match status" value="1"/>
</dbReference>
<reference evidence="6 7" key="1">
    <citation type="submission" date="2014-06" db="EMBL/GenBank/DDBJ databases">
        <title>The Genome of the Aflatoxigenic Filamentous Fungus Aspergillus nomius.</title>
        <authorList>
            <person name="Moore M.G."/>
            <person name="Shannon B.M."/>
            <person name="Brian M.M."/>
        </authorList>
    </citation>
    <scope>NUCLEOTIDE SEQUENCE [LARGE SCALE GENOMIC DNA]</scope>
    <source>
        <strain evidence="6 7">NRRL 13137</strain>
    </source>
</reference>
<dbReference type="RefSeq" id="XP_015403712.1">
    <property type="nucleotide sequence ID" value="XM_015553164.1"/>
</dbReference>